<accession>A0AAN9FKF9</accession>
<sequence length="80" mass="9082">MNTMVVGQSYETIKGKEGNFERRSAISGEAKEQARKYLKVGVNMLHLEAEKAIKPTAEIFMKLNYLILLDIYAFMGILLI</sequence>
<dbReference type="Proteomes" id="UP001372338">
    <property type="component" value="Unassembled WGS sequence"/>
</dbReference>
<protein>
    <submittedName>
        <fullName evidence="1">Uncharacterized protein</fullName>
    </submittedName>
</protein>
<organism evidence="1 2">
    <name type="scientific">Crotalaria pallida</name>
    <name type="common">Smooth rattlebox</name>
    <name type="synonym">Crotalaria striata</name>
    <dbReference type="NCBI Taxonomy" id="3830"/>
    <lineage>
        <taxon>Eukaryota</taxon>
        <taxon>Viridiplantae</taxon>
        <taxon>Streptophyta</taxon>
        <taxon>Embryophyta</taxon>
        <taxon>Tracheophyta</taxon>
        <taxon>Spermatophyta</taxon>
        <taxon>Magnoliopsida</taxon>
        <taxon>eudicotyledons</taxon>
        <taxon>Gunneridae</taxon>
        <taxon>Pentapetalae</taxon>
        <taxon>rosids</taxon>
        <taxon>fabids</taxon>
        <taxon>Fabales</taxon>
        <taxon>Fabaceae</taxon>
        <taxon>Papilionoideae</taxon>
        <taxon>50 kb inversion clade</taxon>
        <taxon>genistoids sensu lato</taxon>
        <taxon>core genistoids</taxon>
        <taxon>Crotalarieae</taxon>
        <taxon>Crotalaria</taxon>
    </lineage>
</organism>
<proteinExistence type="predicted"/>
<name>A0AAN9FKF9_CROPI</name>
<reference evidence="1 2" key="1">
    <citation type="submission" date="2024-01" db="EMBL/GenBank/DDBJ databases">
        <title>The genomes of 5 underutilized Papilionoideae crops provide insights into root nodulation and disease resistanc.</title>
        <authorList>
            <person name="Yuan L."/>
        </authorList>
    </citation>
    <scope>NUCLEOTIDE SEQUENCE [LARGE SCALE GENOMIC DNA]</scope>
    <source>
        <strain evidence="1">ZHUSHIDOU_FW_LH</strain>
        <tissue evidence="1">Leaf</tissue>
    </source>
</reference>
<comment type="caution">
    <text evidence="1">The sequence shown here is derived from an EMBL/GenBank/DDBJ whole genome shotgun (WGS) entry which is preliminary data.</text>
</comment>
<dbReference type="EMBL" id="JAYWIO010000003">
    <property type="protein sequence ID" value="KAK7275040.1"/>
    <property type="molecule type" value="Genomic_DNA"/>
</dbReference>
<evidence type="ECO:0000313" key="2">
    <source>
        <dbReference type="Proteomes" id="UP001372338"/>
    </source>
</evidence>
<evidence type="ECO:0000313" key="1">
    <source>
        <dbReference type="EMBL" id="KAK7275040.1"/>
    </source>
</evidence>
<gene>
    <name evidence="1" type="ORF">RIF29_16146</name>
</gene>
<keyword evidence="2" id="KW-1185">Reference proteome</keyword>
<dbReference type="AlphaFoldDB" id="A0AAN9FKF9"/>